<evidence type="ECO:0000259" key="2">
    <source>
        <dbReference type="Pfam" id="PF01609"/>
    </source>
</evidence>
<comment type="caution">
    <text evidence="3">The sequence shown here is derived from an EMBL/GenBank/DDBJ whole genome shotgun (WGS) entry which is preliminary data.</text>
</comment>
<reference evidence="3 4" key="1">
    <citation type="journal article" date="2016" name="Sci. Rep.">
        <title>Metabolic traits of an uncultured archaeal lineage -MSBL1- from brine pools of the Red Sea.</title>
        <authorList>
            <person name="Mwirichia R."/>
            <person name="Alam I."/>
            <person name="Rashid M."/>
            <person name="Vinu M."/>
            <person name="Ba-Alawi W."/>
            <person name="Anthony Kamau A."/>
            <person name="Kamanda Ngugi D."/>
            <person name="Goker M."/>
            <person name="Klenk H.P."/>
            <person name="Bajic V."/>
            <person name="Stingl U."/>
        </authorList>
    </citation>
    <scope>NUCLEOTIDE SEQUENCE [LARGE SCALE GENOMIC DNA]</scope>
    <source>
        <strain evidence="3">SCGC-AAA259E22</strain>
    </source>
</reference>
<gene>
    <name evidence="3" type="ORF">AKJ66_04105</name>
</gene>
<sequence length="363" mass="43296">MKQQNIEKVNNGVFDDAVLRDFVFSFAKVMKEKIFQRFYREERGSEEKRFAEYLLVELVRTLLCMPPVTFYYYLRHDKELRELLKLEELKTIGNYEDFDRKRKYLKMHLDRIMKRNLKTEAGNLFVLDLTIGEADVNKLRKGKAVKEGLIDLEFLHSMTKGTVVGFQVAYLINLSKLSFEKLKIYSKHAEKKRIWREMVNDELGTKQGEIKSVIADAGFFAYVNYLDTARLRVIPVIKSRSDCKEKLMKKLENCPSNLIWFGKKYRTQLEELLDEFREILQKTMKWVENYDDFKDLRGQIEHIFKAAKMIFGMDNMHVYYRKHCFWKAFIILYMSSLLLQFLNLNGINKNRAIPLLAQNRRFS</sequence>
<protein>
    <recommendedName>
        <fullName evidence="2">Transposase IS4-like domain-containing protein</fullName>
    </recommendedName>
</protein>
<proteinExistence type="predicted"/>
<dbReference type="GO" id="GO:0004803">
    <property type="term" value="F:transposase activity"/>
    <property type="evidence" value="ECO:0007669"/>
    <property type="project" value="InterPro"/>
</dbReference>
<dbReference type="EMBL" id="LHXP01000065">
    <property type="protein sequence ID" value="KXA92461.1"/>
    <property type="molecule type" value="Genomic_DNA"/>
</dbReference>
<dbReference type="Pfam" id="PF01609">
    <property type="entry name" value="DDE_Tnp_1"/>
    <property type="match status" value="1"/>
</dbReference>
<keyword evidence="1" id="KW-0472">Membrane</keyword>
<name>A0A133UE23_9EURY</name>
<evidence type="ECO:0000313" key="4">
    <source>
        <dbReference type="Proteomes" id="UP000070657"/>
    </source>
</evidence>
<accession>A0A133UE23</accession>
<dbReference type="InterPro" id="IPR002559">
    <property type="entry name" value="Transposase_11"/>
</dbReference>
<evidence type="ECO:0000313" key="3">
    <source>
        <dbReference type="EMBL" id="KXA92461.1"/>
    </source>
</evidence>
<dbReference type="GO" id="GO:0006313">
    <property type="term" value="P:DNA transposition"/>
    <property type="evidence" value="ECO:0007669"/>
    <property type="project" value="InterPro"/>
</dbReference>
<feature type="transmembrane region" description="Helical" evidence="1">
    <location>
        <begin position="324"/>
        <end position="342"/>
    </location>
</feature>
<organism evidence="3 4">
    <name type="scientific">candidate division MSBL1 archaeon SCGC-AAA259E22</name>
    <dbReference type="NCBI Taxonomy" id="1698265"/>
    <lineage>
        <taxon>Archaea</taxon>
        <taxon>Methanobacteriati</taxon>
        <taxon>Methanobacteriota</taxon>
        <taxon>candidate division MSBL1</taxon>
    </lineage>
</organism>
<keyword evidence="1" id="KW-0812">Transmembrane</keyword>
<keyword evidence="1" id="KW-1133">Transmembrane helix</keyword>
<dbReference type="Proteomes" id="UP000070657">
    <property type="component" value="Unassembled WGS sequence"/>
</dbReference>
<feature type="domain" description="Transposase IS4-like" evidence="2">
    <location>
        <begin position="170"/>
        <end position="323"/>
    </location>
</feature>
<evidence type="ECO:0000256" key="1">
    <source>
        <dbReference type="SAM" id="Phobius"/>
    </source>
</evidence>
<keyword evidence="4" id="KW-1185">Reference proteome</keyword>
<dbReference type="AlphaFoldDB" id="A0A133UE23"/>
<dbReference type="GO" id="GO:0003677">
    <property type="term" value="F:DNA binding"/>
    <property type="evidence" value="ECO:0007669"/>
    <property type="project" value="InterPro"/>
</dbReference>